<keyword evidence="1" id="KW-0175">Coiled coil</keyword>
<dbReference type="OrthoDB" id="1490206at2"/>
<evidence type="ECO:0000313" key="2">
    <source>
        <dbReference type="EMBL" id="SEF62980.1"/>
    </source>
</evidence>
<evidence type="ECO:0000313" key="3">
    <source>
        <dbReference type="Proteomes" id="UP000236753"/>
    </source>
</evidence>
<dbReference type="EMBL" id="FNUX01000005">
    <property type="protein sequence ID" value="SEF62980.1"/>
    <property type="molecule type" value="Genomic_DNA"/>
</dbReference>
<organism evidence="2 3">
    <name type="scientific">Nitrosomonas ureae</name>
    <dbReference type="NCBI Taxonomy" id="44577"/>
    <lineage>
        <taxon>Bacteria</taxon>
        <taxon>Pseudomonadati</taxon>
        <taxon>Pseudomonadota</taxon>
        <taxon>Betaproteobacteria</taxon>
        <taxon>Nitrosomonadales</taxon>
        <taxon>Nitrosomonadaceae</taxon>
        <taxon>Nitrosomonas</taxon>
    </lineage>
</organism>
<feature type="coiled-coil region" evidence="1">
    <location>
        <begin position="84"/>
        <end position="129"/>
    </location>
</feature>
<name>A0A1H5TJL5_9PROT</name>
<accession>A0A1H5TJL5</accession>
<dbReference type="RefSeq" id="WP_103965826.1">
    <property type="nucleotide sequence ID" value="NZ_FNUX01000005.1"/>
</dbReference>
<proteinExistence type="predicted"/>
<evidence type="ECO:0000256" key="1">
    <source>
        <dbReference type="SAM" id="Coils"/>
    </source>
</evidence>
<protein>
    <submittedName>
        <fullName evidence="2">Uncharacterized protein</fullName>
    </submittedName>
</protein>
<sequence length="484" mass="54933">MNPNDELSVTYLFYELQRRYRVSEQLYRVMPVVLVAQEVPAPHQITEAWVIAHDWILNRTLLDDSFRPALGYLANKSVGDDFALRELRKNLRQQRNLVDTLRLELAIASNEAENRYRALENSIERRIGEESAETTDGWFADVGDFFGGGGQDPEAAKARELAAKDAHQHAVEKAEKAAAALRQEMSTLHVYTNEYNNTLRTHLDNETRVKRLLAHIRANIFHYMQAIWSMEPPDQRFLRLHKVQVPVLELATVPNPEGGSPLADRHYEVQVEAVEDIFAGFREPGTSKHKAFMSGTLKPITANKPLVEVADLDSPLGYKGNYMIFPLKEHNALTEFMAAPYVDSAFGAMDPDDLSNVNLNDYGKYVCCLHDRLPAEEFEALKPLLKKWLELLLSDPLRHGDEITVPTDSLFIEILPGAHPLLENFKLRHRELDVYLAAENLRKGRLENLRLAKRLLQNKLGDPDIEKKIVIGGNGHAHVDVDNS</sequence>
<gene>
    <name evidence="2" type="ORF">SAMN05216334_10517</name>
</gene>
<dbReference type="AlphaFoldDB" id="A0A1H5TJL5"/>
<dbReference type="Proteomes" id="UP000236753">
    <property type="component" value="Unassembled WGS sequence"/>
</dbReference>
<reference evidence="2 3" key="1">
    <citation type="submission" date="2016-10" db="EMBL/GenBank/DDBJ databases">
        <authorList>
            <person name="de Groot N.N."/>
        </authorList>
    </citation>
    <scope>NUCLEOTIDE SEQUENCE [LARGE SCALE GENOMIC DNA]</scope>
    <source>
        <strain evidence="2 3">Nm13</strain>
    </source>
</reference>